<organism evidence="3 4">
    <name type="scientific">Ilyodon furcidens</name>
    <name type="common">goldbreast splitfin</name>
    <dbReference type="NCBI Taxonomy" id="33524"/>
    <lineage>
        <taxon>Eukaryota</taxon>
        <taxon>Metazoa</taxon>
        <taxon>Chordata</taxon>
        <taxon>Craniata</taxon>
        <taxon>Vertebrata</taxon>
        <taxon>Euteleostomi</taxon>
        <taxon>Actinopterygii</taxon>
        <taxon>Neopterygii</taxon>
        <taxon>Teleostei</taxon>
        <taxon>Neoteleostei</taxon>
        <taxon>Acanthomorphata</taxon>
        <taxon>Ovalentaria</taxon>
        <taxon>Atherinomorphae</taxon>
        <taxon>Cyprinodontiformes</taxon>
        <taxon>Goodeidae</taxon>
        <taxon>Ilyodon</taxon>
    </lineage>
</organism>
<sequence>MEGRDDRKMANGVGKHKLLVIGPTEPWSVREKLCLATSVMKSGDQNWVSVSRAIKPFAEPGRPPDWFSQKHCASKYSELLETTEAPKRKRGEKGEVVETVEDVIVRRLTGERIEELKKLIKETQETHRKLKREAELIQAGHLDSKLEELWEDIQLKRKQEEEEAELKRKNTDAAYQGKYCI</sequence>
<dbReference type="Proteomes" id="UP001482620">
    <property type="component" value="Unassembled WGS sequence"/>
</dbReference>
<feature type="coiled-coil region" evidence="1">
    <location>
        <begin position="106"/>
        <end position="140"/>
    </location>
</feature>
<proteinExistence type="predicted"/>
<evidence type="ECO:0000313" key="4">
    <source>
        <dbReference type="Proteomes" id="UP001482620"/>
    </source>
</evidence>
<name>A0ABV0U6M0_9TELE</name>
<feature type="region of interest" description="Disordered" evidence="2">
    <location>
        <begin position="161"/>
        <end position="181"/>
    </location>
</feature>
<comment type="caution">
    <text evidence="3">The sequence shown here is derived from an EMBL/GenBank/DDBJ whole genome shotgun (WGS) entry which is preliminary data.</text>
</comment>
<keyword evidence="1" id="KW-0175">Coiled coil</keyword>
<feature type="compositionally biased region" description="Basic and acidic residues" evidence="2">
    <location>
        <begin position="161"/>
        <end position="171"/>
    </location>
</feature>
<evidence type="ECO:0000313" key="3">
    <source>
        <dbReference type="EMBL" id="MEQ2240721.1"/>
    </source>
</evidence>
<evidence type="ECO:0000256" key="1">
    <source>
        <dbReference type="SAM" id="Coils"/>
    </source>
</evidence>
<gene>
    <name evidence="3" type="primary">BRD8</name>
    <name evidence="3" type="ORF">ILYODFUR_018054</name>
</gene>
<dbReference type="EMBL" id="JAHRIQ010059661">
    <property type="protein sequence ID" value="MEQ2240721.1"/>
    <property type="molecule type" value="Genomic_DNA"/>
</dbReference>
<accession>A0ABV0U6M0</accession>
<protein>
    <submittedName>
        <fullName evidence="3">Bromodomain-containing protein 8</fullName>
    </submittedName>
</protein>
<reference evidence="3 4" key="1">
    <citation type="submission" date="2021-06" db="EMBL/GenBank/DDBJ databases">
        <authorList>
            <person name="Palmer J.M."/>
        </authorList>
    </citation>
    <scope>NUCLEOTIDE SEQUENCE [LARGE SCALE GENOMIC DNA]</scope>
    <source>
        <strain evidence="4">if_2019</strain>
        <tissue evidence="3">Muscle</tissue>
    </source>
</reference>
<dbReference type="PANTHER" id="PTHR15398:SF4">
    <property type="entry name" value="BROMODOMAIN-CONTAINING PROTEIN 8 ISOFORM X1"/>
    <property type="match status" value="1"/>
</dbReference>
<evidence type="ECO:0000256" key="2">
    <source>
        <dbReference type="SAM" id="MobiDB-lite"/>
    </source>
</evidence>
<keyword evidence="4" id="KW-1185">Reference proteome</keyword>
<dbReference type="PANTHER" id="PTHR15398">
    <property type="entry name" value="BROMODOMAIN-CONTAINING PROTEIN 8"/>
    <property type="match status" value="1"/>
</dbReference>